<dbReference type="RefSeq" id="WP_171475494.1">
    <property type="nucleotide sequence ID" value="NZ_CP053452.2"/>
</dbReference>
<keyword evidence="6" id="KW-0418">Kinase</keyword>
<evidence type="ECO:0000256" key="7">
    <source>
        <dbReference type="ARBA" id="ARBA00022840"/>
    </source>
</evidence>
<dbReference type="SUPFAM" id="SSF47384">
    <property type="entry name" value="Homodimeric domain of signal transducing histidine kinase"/>
    <property type="match status" value="1"/>
</dbReference>
<evidence type="ECO:0000256" key="10">
    <source>
        <dbReference type="SAM" id="Phobius"/>
    </source>
</evidence>
<evidence type="ECO:0000259" key="11">
    <source>
        <dbReference type="PROSITE" id="PS50109"/>
    </source>
</evidence>
<evidence type="ECO:0000313" key="13">
    <source>
        <dbReference type="Proteomes" id="UP000503447"/>
    </source>
</evidence>
<dbReference type="KEGG" id="ftj:FTUN_8461"/>
<dbReference type="InterPro" id="IPR004358">
    <property type="entry name" value="Sig_transdc_His_kin-like_C"/>
</dbReference>
<dbReference type="Proteomes" id="UP000503447">
    <property type="component" value="Chromosome"/>
</dbReference>
<dbReference type="InterPro" id="IPR003594">
    <property type="entry name" value="HATPase_dom"/>
</dbReference>
<gene>
    <name evidence="12" type="ORF">FTUN_8461</name>
</gene>
<keyword evidence="4" id="KW-0808">Transferase</keyword>
<dbReference type="CDD" id="cd00082">
    <property type="entry name" value="HisKA"/>
    <property type="match status" value="1"/>
</dbReference>
<dbReference type="EMBL" id="CP053452">
    <property type="protein sequence ID" value="QJX00823.1"/>
    <property type="molecule type" value="Genomic_DNA"/>
</dbReference>
<evidence type="ECO:0000256" key="5">
    <source>
        <dbReference type="ARBA" id="ARBA00022741"/>
    </source>
</evidence>
<dbReference type="AlphaFoldDB" id="A0A6M5Z6G5"/>
<keyword evidence="9" id="KW-0175">Coiled coil</keyword>
<keyword evidence="8" id="KW-0902">Two-component regulatory system</keyword>
<dbReference type="GO" id="GO:0000155">
    <property type="term" value="F:phosphorelay sensor kinase activity"/>
    <property type="evidence" value="ECO:0007669"/>
    <property type="project" value="InterPro"/>
</dbReference>
<dbReference type="Gene3D" id="3.30.565.10">
    <property type="entry name" value="Histidine kinase-like ATPase, C-terminal domain"/>
    <property type="match status" value="1"/>
</dbReference>
<evidence type="ECO:0000256" key="3">
    <source>
        <dbReference type="ARBA" id="ARBA00022553"/>
    </source>
</evidence>
<feature type="domain" description="Histidine kinase" evidence="11">
    <location>
        <begin position="265"/>
        <end position="472"/>
    </location>
</feature>
<keyword evidence="5" id="KW-0547">Nucleotide-binding</keyword>
<dbReference type="GO" id="GO:0005524">
    <property type="term" value="F:ATP binding"/>
    <property type="evidence" value="ECO:0007669"/>
    <property type="project" value="UniProtKB-KW"/>
</dbReference>
<dbReference type="PANTHER" id="PTHR43065">
    <property type="entry name" value="SENSOR HISTIDINE KINASE"/>
    <property type="match status" value="1"/>
</dbReference>
<keyword evidence="10" id="KW-0472">Membrane</keyword>
<dbReference type="InterPro" id="IPR003661">
    <property type="entry name" value="HisK_dim/P_dom"/>
</dbReference>
<keyword evidence="10" id="KW-1133">Transmembrane helix</keyword>
<evidence type="ECO:0000256" key="6">
    <source>
        <dbReference type="ARBA" id="ARBA00022777"/>
    </source>
</evidence>
<dbReference type="InterPro" id="IPR036890">
    <property type="entry name" value="HATPase_C_sf"/>
</dbReference>
<dbReference type="PROSITE" id="PS50109">
    <property type="entry name" value="HIS_KIN"/>
    <property type="match status" value="1"/>
</dbReference>
<evidence type="ECO:0000256" key="1">
    <source>
        <dbReference type="ARBA" id="ARBA00000085"/>
    </source>
</evidence>
<organism evidence="12 13">
    <name type="scientific">Frigoriglobus tundricola</name>
    <dbReference type="NCBI Taxonomy" id="2774151"/>
    <lineage>
        <taxon>Bacteria</taxon>
        <taxon>Pseudomonadati</taxon>
        <taxon>Planctomycetota</taxon>
        <taxon>Planctomycetia</taxon>
        <taxon>Gemmatales</taxon>
        <taxon>Gemmataceae</taxon>
        <taxon>Frigoriglobus</taxon>
    </lineage>
</organism>
<evidence type="ECO:0000256" key="2">
    <source>
        <dbReference type="ARBA" id="ARBA00012438"/>
    </source>
</evidence>
<keyword evidence="13" id="KW-1185">Reference proteome</keyword>
<dbReference type="SMART" id="SM00388">
    <property type="entry name" value="HisKA"/>
    <property type="match status" value="1"/>
</dbReference>
<dbReference type="SMART" id="SM00387">
    <property type="entry name" value="HATPase_c"/>
    <property type="match status" value="1"/>
</dbReference>
<proteinExistence type="predicted"/>
<evidence type="ECO:0000313" key="12">
    <source>
        <dbReference type="EMBL" id="QJX00823.1"/>
    </source>
</evidence>
<evidence type="ECO:0000256" key="8">
    <source>
        <dbReference type="ARBA" id="ARBA00023012"/>
    </source>
</evidence>
<dbReference type="Pfam" id="PF00512">
    <property type="entry name" value="HisKA"/>
    <property type="match status" value="1"/>
</dbReference>
<dbReference type="PANTHER" id="PTHR43065:SF10">
    <property type="entry name" value="PEROXIDE STRESS-ACTIVATED HISTIDINE KINASE MAK3"/>
    <property type="match status" value="1"/>
</dbReference>
<dbReference type="PRINTS" id="PR00344">
    <property type="entry name" value="BCTRLSENSOR"/>
</dbReference>
<dbReference type="Gene3D" id="1.10.287.130">
    <property type="match status" value="1"/>
</dbReference>
<dbReference type="SUPFAM" id="SSF55874">
    <property type="entry name" value="ATPase domain of HSP90 chaperone/DNA topoisomerase II/histidine kinase"/>
    <property type="match status" value="1"/>
</dbReference>
<feature type="coiled-coil region" evidence="9">
    <location>
        <begin position="229"/>
        <end position="256"/>
    </location>
</feature>
<keyword evidence="7" id="KW-0067">ATP-binding</keyword>
<dbReference type="EC" id="2.7.13.3" evidence="2"/>
<feature type="coiled-coil region" evidence="9">
    <location>
        <begin position="74"/>
        <end position="101"/>
    </location>
</feature>
<reference evidence="13" key="1">
    <citation type="submission" date="2020-05" db="EMBL/GenBank/DDBJ databases">
        <title>Frigoriglobus tundricola gen. nov., sp. nov., a psychrotolerant cellulolytic planctomycete of the family Gemmataceae with two divergent copies of 16S rRNA gene.</title>
        <authorList>
            <person name="Kulichevskaya I.S."/>
            <person name="Ivanova A.A."/>
            <person name="Naumoff D.G."/>
            <person name="Beletsky A.V."/>
            <person name="Rijpstra W.I.C."/>
            <person name="Sinninghe Damste J.S."/>
            <person name="Mardanov A.V."/>
            <person name="Ravin N.V."/>
            <person name="Dedysh S.N."/>
        </authorList>
    </citation>
    <scope>NUCLEOTIDE SEQUENCE [LARGE SCALE GENOMIC DNA]</scope>
    <source>
        <strain evidence="13">PL17</strain>
    </source>
</reference>
<feature type="transmembrane region" description="Helical" evidence="10">
    <location>
        <begin position="165"/>
        <end position="188"/>
    </location>
</feature>
<keyword evidence="10" id="KW-0812">Transmembrane</keyword>
<evidence type="ECO:0000256" key="4">
    <source>
        <dbReference type="ARBA" id="ARBA00022679"/>
    </source>
</evidence>
<evidence type="ECO:0000256" key="9">
    <source>
        <dbReference type="SAM" id="Coils"/>
    </source>
</evidence>
<protein>
    <recommendedName>
        <fullName evidence="2">histidine kinase</fullName>
        <ecNumber evidence="2">2.7.13.3</ecNumber>
    </recommendedName>
</protein>
<comment type="catalytic activity">
    <reaction evidence="1">
        <text>ATP + protein L-histidine = ADP + protein N-phospho-L-histidine.</text>
        <dbReference type="EC" id="2.7.13.3"/>
    </reaction>
</comment>
<dbReference type="InterPro" id="IPR005467">
    <property type="entry name" value="His_kinase_dom"/>
</dbReference>
<dbReference type="InterPro" id="IPR036097">
    <property type="entry name" value="HisK_dim/P_sf"/>
</dbReference>
<dbReference type="Pfam" id="PF02518">
    <property type="entry name" value="HATPase_c"/>
    <property type="match status" value="1"/>
</dbReference>
<name>A0A6M5Z6G5_9BACT</name>
<keyword evidence="3" id="KW-0597">Phosphoprotein</keyword>
<sequence length="472" mass="50943">MSLHNYPSRLLLATGASSALLLILSVAVAGYLNSQQVRTADVLNENIGSRRAAADLRETLTELVALHTSHKRGLTDLNRLHERALEHLAEIERLADKSNEKDLAERVGDSFRVYLALWKTGGSNPEAATQYLVTNTIPACDRLRDFNAEEIEKSESDHRVTLRRLTWGFVAVGVLGSGAGLLLGYGLARGLRRAMDSLLIRIQDASGLSGQDLATIEWQRDGRPVPERVDGLANRVEQVVRQLQQRERDVQRAERLAAVGQLAAGVAHEIRNPLTSVQLLVQTARRDPVAGALTDDDLALIDNELGRIEQSLRTLLDYARPPKLERVTCDLAAVVEGALKLVRGRTGQQNVEIRLAAPRAAVPLNADPGQLRQVLVNLVLNALDAMPTGGALDLAIARDGPDATLTVSDTGHGIAADVVPRLFEPFATGKETGVGLGLVVCKRIVEDHGGTLRGFNRPTGGATFCVRLPVAG</sequence>
<accession>A0A6M5Z6G5</accession>